<reference evidence="3" key="1">
    <citation type="submission" date="2017-11" db="EMBL/GenBank/DDBJ databases">
        <title>The draft genome sequence of Chromatocurvus sp. F02.</title>
        <authorList>
            <person name="Du Z.-J."/>
            <person name="Chang Y.-Q."/>
        </authorList>
    </citation>
    <scope>NUCLEOTIDE SEQUENCE [LARGE SCALE GENOMIC DNA]</scope>
    <source>
        <strain evidence="3">F02</strain>
    </source>
</reference>
<name>A0A2N5Y7A4_9GAMM</name>
<dbReference type="Pfam" id="PF00027">
    <property type="entry name" value="cNMP_binding"/>
    <property type="match status" value="1"/>
</dbReference>
<keyword evidence="3" id="KW-1185">Reference proteome</keyword>
<dbReference type="InterPro" id="IPR014710">
    <property type="entry name" value="RmlC-like_jellyroll"/>
</dbReference>
<dbReference type="InterPro" id="IPR018490">
    <property type="entry name" value="cNMP-bd_dom_sf"/>
</dbReference>
<evidence type="ECO:0000259" key="1">
    <source>
        <dbReference type="PROSITE" id="PS50042"/>
    </source>
</evidence>
<keyword evidence="2" id="KW-0238">DNA-binding</keyword>
<dbReference type="GO" id="GO:0003700">
    <property type="term" value="F:DNA-binding transcription factor activity"/>
    <property type="evidence" value="ECO:0007669"/>
    <property type="project" value="TreeGrafter"/>
</dbReference>
<dbReference type="RefSeq" id="WP_101519906.1">
    <property type="nucleotide sequence ID" value="NZ_PKLZ01000001.1"/>
</dbReference>
<dbReference type="SMART" id="SM00100">
    <property type="entry name" value="cNMP"/>
    <property type="match status" value="1"/>
</dbReference>
<feature type="domain" description="Cyclic nucleotide-binding" evidence="1">
    <location>
        <begin position="158"/>
        <end position="252"/>
    </location>
</feature>
<dbReference type="Gene3D" id="2.60.120.10">
    <property type="entry name" value="Jelly Rolls"/>
    <property type="match status" value="1"/>
</dbReference>
<dbReference type="EMBL" id="PKLZ01000001">
    <property type="protein sequence ID" value="PLW84270.1"/>
    <property type="molecule type" value="Genomic_DNA"/>
</dbReference>
<dbReference type="SUPFAM" id="SSF51206">
    <property type="entry name" value="cAMP-binding domain-like"/>
    <property type="match status" value="1"/>
</dbReference>
<dbReference type="AlphaFoldDB" id="A0A2N5Y7A4"/>
<evidence type="ECO:0000313" key="2">
    <source>
        <dbReference type="EMBL" id="PLW84270.1"/>
    </source>
</evidence>
<dbReference type="InterPro" id="IPR050397">
    <property type="entry name" value="Env_Response_Regulators"/>
</dbReference>
<sequence length="270" mass="29236">MLANTEVPQDFTQLNRQFKELASALIDRVSANPIRLEIEAAPQGNFRGFDPGRFYRVDSGSLTARYRGKSVYILEEGDMLLPDIAGTGNAAMAVVYGSEAGASLDGYPALDFMQKVFADPGATKLWSRLLVTYAGLMLRLSTVQASGGSQTTPGFEEYQPGEIIIHQGERADYVFNLSAGVAEVLVDDVIVSRIGEGEIFGAMAALTQADRSATVRARTPCSVVKVPKEQFSELIKSHPAPVHRLLVDMANSIVNLNEQLVGLRNEPSVD</sequence>
<organism evidence="2 3">
    <name type="scientific">Kineobactrum sediminis</name>
    <dbReference type="NCBI Taxonomy" id="1905677"/>
    <lineage>
        <taxon>Bacteria</taxon>
        <taxon>Pseudomonadati</taxon>
        <taxon>Pseudomonadota</taxon>
        <taxon>Gammaproteobacteria</taxon>
        <taxon>Cellvibrionales</taxon>
        <taxon>Halieaceae</taxon>
        <taxon>Kineobactrum</taxon>
    </lineage>
</organism>
<gene>
    <name evidence="2" type="ORF">CWI75_02715</name>
</gene>
<dbReference type="PANTHER" id="PTHR24567:SF74">
    <property type="entry name" value="HTH-TYPE TRANSCRIPTIONAL REGULATOR ARCR"/>
    <property type="match status" value="1"/>
</dbReference>
<dbReference type="PANTHER" id="PTHR24567">
    <property type="entry name" value="CRP FAMILY TRANSCRIPTIONAL REGULATORY PROTEIN"/>
    <property type="match status" value="1"/>
</dbReference>
<evidence type="ECO:0000313" key="3">
    <source>
        <dbReference type="Proteomes" id="UP000234845"/>
    </source>
</evidence>
<dbReference type="OrthoDB" id="6978933at2"/>
<proteinExistence type="predicted"/>
<dbReference type="GO" id="GO:0003677">
    <property type="term" value="F:DNA binding"/>
    <property type="evidence" value="ECO:0007669"/>
    <property type="project" value="UniProtKB-KW"/>
</dbReference>
<dbReference type="GO" id="GO:0005829">
    <property type="term" value="C:cytosol"/>
    <property type="evidence" value="ECO:0007669"/>
    <property type="project" value="TreeGrafter"/>
</dbReference>
<dbReference type="InterPro" id="IPR000595">
    <property type="entry name" value="cNMP-bd_dom"/>
</dbReference>
<protein>
    <submittedName>
        <fullName evidence="2">DNA-binding protein</fullName>
    </submittedName>
</protein>
<comment type="caution">
    <text evidence="2">The sequence shown here is derived from an EMBL/GenBank/DDBJ whole genome shotgun (WGS) entry which is preliminary data.</text>
</comment>
<accession>A0A2N5Y7A4</accession>
<dbReference type="PROSITE" id="PS50042">
    <property type="entry name" value="CNMP_BINDING_3"/>
    <property type="match status" value="1"/>
</dbReference>
<dbReference type="CDD" id="cd00038">
    <property type="entry name" value="CAP_ED"/>
    <property type="match status" value="1"/>
</dbReference>
<dbReference type="Proteomes" id="UP000234845">
    <property type="component" value="Unassembled WGS sequence"/>
</dbReference>